<dbReference type="AlphaFoldDB" id="R7ZXE4"/>
<dbReference type="EMBL" id="AQHR01000022">
    <property type="protein sequence ID" value="EON78742.1"/>
    <property type="molecule type" value="Genomic_DNA"/>
</dbReference>
<name>R7ZXE4_9BACT</name>
<evidence type="ECO:0000313" key="2">
    <source>
        <dbReference type="Proteomes" id="UP000013909"/>
    </source>
</evidence>
<accession>R7ZXE4</accession>
<dbReference type="STRING" id="1232681.ADIS_0639"/>
<comment type="caution">
    <text evidence="1">The sequence shown here is derived from an EMBL/GenBank/DDBJ whole genome shotgun (WGS) entry which is preliminary data.</text>
</comment>
<dbReference type="Proteomes" id="UP000013909">
    <property type="component" value="Unassembled WGS sequence"/>
</dbReference>
<keyword evidence="2" id="KW-1185">Reference proteome</keyword>
<evidence type="ECO:0000313" key="1">
    <source>
        <dbReference type="EMBL" id="EON78742.1"/>
    </source>
</evidence>
<proteinExistence type="predicted"/>
<reference evidence="1 2" key="1">
    <citation type="submission" date="2013-02" db="EMBL/GenBank/DDBJ databases">
        <title>A novel strain isolated from Lonar lake, Maharashtra, India.</title>
        <authorList>
            <person name="Singh A."/>
        </authorList>
    </citation>
    <scope>NUCLEOTIDE SEQUENCE [LARGE SCALE GENOMIC DNA]</scope>
    <source>
        <strain evidence="1 2">AK24</strain>
    </source>
</reference>
<sequence>MDYAASEGKVIKKSIDSFKILFHKKEIHLEKIELVENLQYKNKSYVYTWHFIKSDS</sequence>
<gene>
    <name evidence="1" type="ORF">ADIS_0639</name>
</gene>
<organism evidence="1 2">
    <name type="scientific">Lunatimonas lonarensis</name>
    <dbReference type="NCBI Taxonomy" id="1232681"/>
    <lineage>
        <taxon>Bacteria</taxon>
        <taxon>Pseudomonadati</taxon>
        <taxon>Bacteroidota</taxon>
        <taxon>Cytophagia</taxon>
        <taxon>Cytophagales</taxon>
        <taxon>Cyclobacteriaceae</taxon>
    </lineage>
</organism>
<protein>
    <submittedName>
        <fullName evidence="1">Uncharacterized protein</fullName>
    </submittedName>
</protein>